<keyword evidence="1" id="KW-0472">Membrane</keyword>
<dbReference type="AlphaFoldDB" id="A0A3A3GAZ3"/>
<dbReference type="Proteomes" id="UP000266327">
    <property type="component" value="Unassembled WGS sequence"/>
</dbReference>
<feature type="transmembrane region" description="Helical" evidence="1">
    <location>
        <begin position="6"/>
        <end position="25"/>
    </location>
</feature>
<feature type="transmembrane region" description="Helical" evidence="1">
    <location>
        <begin position="37"/>
        <end position="55"/>
    </location>
</feature>
<gene>
    <name evidence="2" type="ORF">D3878_22090</name>
</gene>
<dbReference type="OrthoDB" id="3749011at2"/>
<dbReference type="Pfam" id="PF10067">
    <property type="entry name" value="DUF2306"/>
    <property type="match status" value="1"/>
</dbReference>
<protein>
    <submittedName>
        <fullName evidence="2">DUF2306 domain-containing protein</fullName>
    </submittedName>
</protein>
<sequence>MTSSPAIAIHLSAAFAALLLGGAMLTMRKGTPRHRLLGRSWVLVMVATAISSFWIKTHGHYSWIHLLSVWVLFALGVAVVAIYKGNVRAHRRWITGTYVGLAAAGIFTLLPQRLLGALVWRTVGFM</sequence>
<dbReference type="RefSeq" id="WP_119787433.1">
    <property type="nucleotide sequence ID" value="NZ_QYUQ01000002.1"/>
</dbReference>
<evidence type="ECO:0000313" key="3">
    <source>
        <dbReference type="Proteomes" id="UP000266327"/>
    </source>
</evidence>
<feature type="transmembrane region" description="Helical" evidence="1">
    <location>
        <begin position="61"/>
        <end position="83"/>
    </location>
</feature>
<evidence type="ECO:0000313" key="2">
    <source>
        <dbReference type="EMBL" id="RJG03949.1"/>
    </source>
</evidence>
<dbReference type="EMBL" id="QYUQ01000002">
    <property type="protein sequence ID" value="RJG03949.1"/>
    <property type="molecule type" value="Genomic_DNA"/>
</dbReference>
<keyword evidence="1" id="KW-0812">Transmembrane</keyword>
<name>A0A3A3GAZ3_9BURK</name>
<organism evidence="2 3">
    <name type="scientific">Noviherbaspirillum sedimenti</name>
    <dbReference type="NCBI Taxonomy" id="2320865"/>
    <lineage>
        <taxon>Bacteria</taxon>
        <taxon>Pseudomonadati</taxon>
        <taxon>Pseudomonadota</taxon>
        <taxon>Betaproteobacteria</taxon>
        <taxon>Burkholderiales</taxon>
        <taxon>Oxalobacteraceae</taxon>
        <taxon>Noviherbaspirillum</taxon>
    </lineage>
</organism>
<comment type="caution">
    <text evidence="2">The sequence shown here is derived from an EMBL/GenBank/DDBJ whole genome shotgun (WGS) entry which is preliminary data.</text>
</comment>
<feature type="transmembrane region" description="Helical" evidence="1">
    <location>
        <begin position="95"/>
        <end position="120"/>
    </location>
</feature>
<evidence type="ECO:0000256" key="1">
    <source>
        <dbReference type="SAM" id="Phobius"/>
    </source>
</evidence>
<accession>A0A3A3GAZ3</accession>
<keyword evidence="3" id="KW-1185">Reference proteome</keyword>
<keyword evidence="1" id="KW-1133">Transmembrane helix</keyword>
<proteinExistence type="predicted"/>
<dbReference type="InterPro" id="IPR018750">
    <property type="entry name" value="DUF2306_membrane"/>
</dbReference>
<reference evidence="3" key="1">
    <citation type="submission" date="2018-09" db="EMBL/GenBank/DDBJ databases">
        <authorList>
            <person name="Zhu H."/>
        </authorList>
    </citation>
    <scope>NUCLEOTIDE SEQUENCE [LARGE SCALE GENOMIC DNA]</scope>
    <source>
        <strain evidence="3">K1S02-23</strain>
    </source>
</reference>